<organism evidence="1 2">
    <name type="scientific">Hibiscus sabdariffa</name>
    <name type="common">roselle</name>
    <dbReference type="NCBI Taxonomy" id="183260"/>
    <lineage>
        <taxon>Eukaryota</taxon>
        <taxon>Viridiplantae</taxon>
        <taxon>Streptophyta</taxon>
        <taxon>Embryophyta</taxon>
        <taxon>Tracheophyta</taxon>
        <taxon>Spermatophyta</taxon>
        <taxon>Magnoliopsida</taxon>
        <taxon>eudicotyledons</taxon>
        <taxon>Gunneridae</taxon>
        <taxon>Pentapetalae</taxon>
        <taxon>rosids</taxon>
        <taxon>malvids</taxon>
        <taxon>Malvales</taxon>
        <taxon>Malvaceae</taxon>
        <taxon>Malvoideae</taxon>
        <taxon>Hibiscus</taxon>
    </lineage>
</organism>
<proteinExistence type="predicted"/>
<keyword evidence="2" id="KW-1185">Reference proteome</keyword>
<evidence type="ECO:0000313" key="1">
    <source>
        <dbReference type="EMBL" id="KAK9007355.1"/>
    </source>
</evidence>
<gene>
    <name evidence="1" type="ORF">V6N11_051183</name>
</gene>
<comment type="caution">
    <text evidence="1">The sequence shown here is derived from an EMBL/GenBank/DDBJ whole genome shotgun (WGS) entry which is preliminary data.</text>
</comment>
<accession>A0ABR2R3I4</accession>
<sequence>MLDLARDNLFLEGKSFYNSAFGRTIRLSIRNSLEEEERPADSGNLGAKMKELDSWKEARGVYGMSQVLGISFKGGEDSVLRRVCEIEEELGSRCRIIGNFVHEPGLVDLPLEGSAFC</sequence>
<protein>
    <submittedName>
        <fullName evidence="1">Uncharacterized protein</fullName>
    </submittedName>
</protein>
<reference evidence="1 2" key="1">
    <citation type="journal article" date="2024" name="G3 (Bethesda)">
        <title>Genome assembly of Hibiscus sabdariffa L. provides insights into metabolisms of medicinal natural products.</title>
        <authorList>
            <person name="Kim T."/>
        </authorList>
    </citation>
    <scope>NUCLEOTIDE SEQUENCE [LARGE SCALE GENOMIC DNA]</scope>
    <source>
        <strain evidence="1">TK-2024</strain>
        <tissue evidence="1">Old leaves</tissue>
    </source>
</reference>
<evidence type="ECO:0000313" key="2">
    <source>
        <dbReference type="Proteomes" id="UP001396334"/>
    </source>
</evidence>
<dbReference type="EMBL" id="JBBPBN010000027">
    <property type="protein sequence ID" value="KAK9007355.1"/>
    <property type="molecule type" value="Genomic_DNA"/>
</dbReference>
<dbReference type="Proteomes" id="UP001396334">
    <property type="component" value="Unassembled WGS sequence"/>
</dbReference>
<name>A0ABR2R3I4_9ROSI</name>